<gene>
    <name evidence="1" type="ORF">FKG95_26985</name>
</gene>
<keyword evidence="2" id="KW-1185">Reference proteome</keyword>
<name>A0A545T260_9PROT</name>
<protein>
    <recommendedName>
        <fullName evidence="3">Flagellar protein FlgN</fullName>
    </recommendedName>
</protein>
<dbReference type="OrthoDB" id="8479267at2"/>
<comment type="caution">
    <text evidence="1">The sequence shown here is derived from an EMBL/GenBank/DDBJ whole genome shotgun (WGS) entry which is preliminary data.</text>
</comment>
<sequence length="170" mass="19192">MMQAAIPHITDAQIADAQITDVRQDYSEVPHDKNSIHSVINVVRDLTSLMSREIELLRAMQIQEFGVLQGQKLELISAYEDETAALREDKFATERLDERLREELRDVVGRMTETMRENEAAIRAAQTTNEKLVKVITTAVQTAQNSHIGYSKQGRQEATGAVSLRVNQEL</sequence>
<dbReference type="EMBL" id="VHSH01000014">
    <property type="protein sequence ID" value="TQV71283.1"/>
    <property type="molecule type" value="Genomic_DNA"/>
</dbReference>
<accession>A0A545T260</accession>
<dbReference type="RefSeq" id="WP_142899576.1">
    <property type="nucleotide sequence ID" value="NZ_ML660065.1"/>
</dbReference>
<reference evidence="1 2" key="1">
    <citation type="submission" date="2019-06" db="EMBL/GenBank/DDBJ databases">
        <title>Whole genome sequence for Rhodospirillaceae sp. R148.</title>
        <authorList>
            <person name="Wang G."/>
        </authorList>
    </citation>
    <scope>NUCLEOTIDE SEQUENCE [LARGE SCALE GENOMIC DNA]</scope>
    <source>
        <strain evidence="1 2">R148</strain>
    </source>
</reference>
<dbReference type="Proteomes" id="UP000315252">
    <property type="component" value="Unassembled WGS sequence"/>
</dbReference>
<evidence type="ECO:0000313" key="2">
    <source>
        <dbReference type="Proteomes" id="UP000315252"/>
    </source>
</evidence>
<proteinExistence type="predicted"/>
<dbReference type="AlphaFoldDB" id="A0A545T260"/>
<organism evidence="1 2">
    <name type="scientific">Denitrobaculum tricleocarpae</name>
    <dbReference type="NCBI Taxonomy" id="2591009"/>
    <lineage>
        <taxon>Bacteria</taxon>
        <taxon>Pseudomonadati</taxon>
        <taxon>Pseudomonadota</taxon>
        <taxon>Alphaproteobacteria</taxon>
        <taxon>Rhodospirillales</taxon>
        <taxon>Rhodospirillaceae</taxon>
        <taxon>Denitrobaculum</taxon>
    </lineage>
</organism>
<evidence type="ECO:0000313" key="1">
    <source>
        <dbReference type="EMBL" id="TQV71283.1"/>
    </source>
</evidence>
<evidence type="ECO:0008006" key="3">
    <source>
        <dbReference type="Google" id="ProtNLM"/>
    </source>
</evidence>